<accession>A0AAV4SY91</accession>
<evidence type="ECO:0000313" key="2">
    <source>
        <dbReference type="Proteomes" id="UP001054837"/>
    </source>
</evidence>
<gene>
    <name evidence="1" type="ORF">CDAR_72891</name>
</gene>
<organism evidence="1 2">
    <name type="scientific">Caerostris darwini</name>
    <dbReference type="NCBI Taxonomy" id="1538125"/>
    <lineage>
        <taxon>Eukaryota</taxon>
        <taxon>Metazoa</taxon>
        <taxon>Ecdysozoa</taxon>
        <taxon>Arthropoda</taxon>
        <taxon>Chelicerata</taxon>
        <taxon>Arachnida</taxon>
        <taxon>Araneae</taxon>
        <taxon>Araneomorphae</taxon>
        <taxon>Entelegynae</taxon>
        <taxon>Araneoidea</taxon>
        <taxon>Araneidae</taxon>
        <taxon>Caerostris</taxon>
    </lineage>
</organism>
<proteinExistence type="predicted"/>
<reference evidence="1 2" key="1">
    <citation type="submission" date="2021-06" db="EMBL/GenBank/DDBJ databases">
        <title>Caerostris darwini draft genome.</title>
        <authorList>
            <person name="Kono N."/>
            <person name="Arakawa K."/>
        </authorList>
    </citation>
    <scope>NUCLEOTIDE SEQUENCE [LARGE SCALE GENOMIC DNA]</scope>
</reference>
<evidence type="ECO:0000313" key="1">
    <source>
        <dbReference type="EMBL" id="GIY39428.1"/>
    </source>
</evidence>
<protein>
    <submittedName>
        <fullName evidence="1">Uncharacterized protein</fullName>
    </submittedName>
</protein>
<keyword evidence="2" id="KW-1185">Reference proteome</keyword>
<dbReference type="EMBL" id="BPLQ01008809">
    <property type="protein sequence ID" value="GIY39428.1"/>
    <property type="molecule type" value="Genomic_DNA"/>
</dbReference>
<dbReference type="AlphaFoldDB" id="A0AAV4SY91"/>
<dbReference type="Proteomes" id="UP001054837">
    <property type="component" value="Unassembled WGS sequence"/>
</dbReference>
<sequence length="120" mass="14045">MGRVVEGEREPCRQVMTREKCFLPTERPIWHTIKKSAALLSYWESTAGHALGTWPISNECWYILQKTPRLRTERKHLVRDSNAEVKPLSPLPLNLPMTRLPNPISWWKDSINFHHPPLKP</sequence>
<comment type="caution">
    <text evidence="1">The sequence shown here is derived from an EMBL/GenBank/DDBJ whole genome shotgun (WGS) entry which is preliminary data.</text>
</comment>
<name>A0AAV4SY91_9ARAC</name>